<dbReference type="GeneTree" id="ENSGT00620000088615"/>
<dbReference type="Proteomes" id="UP000472240">
    <property type="component" value="Chromosome 12"/>
</dbReference>
<proteinExistence type="predicted"/>
<evidence type="ECO:0000313" key="2">
    <source>
        <dbReference type="Proteomes" id="UP000472240"/>
    </source>
</evidence>
<accession>A0A671EZ76</accession>
<dbReference type="AlphaFoldDB" id="A0A671EZ76"/>
<keyword evidence="2" id="KW-1185">Reference proteome</keyword>
<evidence type="ECO:0000313" key="1">
    <source>
        <dbReference type="Ensembl" id="ENSRFEP00010018646.1"/>
    </source>
</evidence>
<dbReference type="InParanoid" id="A0A671EZ76"/>
<reference evidence="1 2" key="1">
    <citation type="journal article" date="2015" name="Annu Rev Anim Biosci">
        <title>The Genome 10K Project: a way forward.</title>
        <authorList>
            <person name="Koepfli K.P."/>
            <person name="Paten B."/>
            <person name="O'Brien S.J."/>
            <person name="Koepfli K.P."/>
            <person name="Paten B."/>
            <person name="Antunes A."/>
            <person name="Belov K."/>
            <person name="Bustamante C."/>
            <person name="Castoe T.A."/>
            <person name="Clawson H."/>
            <person name="Crawford A.J."/>
            <person name="Diekhans M."/>
            <person name="Distel D."/>
            <person name="Durbin R."/>
            <person name="Earl D."/>
            <person name="Fujita M.K."/>
            <person name="Gamble T."/>
            <person name="Georges A."/>
            <person name="Gemmell N."/>
            <person name="Gilbert M.T."/>
            <person name="Graves J.M."/>
            <person name="Green R.E."/>
            <person name="Hickey G."/>
            <person name="Jarvis E.D."/>
            <person name="Johnson W."/>
            <person name="Komissarov A."/>
            <person name="Korf I."/>
            <person name="Kuhn R."/>
            <person name="Larkin D.M."/>
            <person name="Lewin H."/>
            <person name="Lopez J.V."/>
            <person name="Ma J."/>
            <person name="Marques-Bonet T."/>
            <person name="Miller W."/>
            <person name="Murphy R."/>
            <person name="Pevzner P."/>
            <person name="Shapiro B."/>
            <person name="Steiner C."/>
            <person name="Tamazian G."/>
            <person name="Venkatesh B."/>
            <person name="Wang J."/>
            <person name="Wayne R."/>
            <person name="Wiley E."/>
            <person name="Yang H."/>
            <person name="Zhang G."/>
            <person name="Haussler D."/>
            <person name="Ryder O."/>
            <person name="O'Brien S.J."/>
        </authorList>
    </citation>
    <scope>NUCLEOTIDE SEQUENCE</scope>
</reference>
<protein>
    <submittedName>
        <fullName evidence="1">Uncharacterized protein</fullName>
    </submittedName>
</protein>
<reference evidence="2" key="3">
    <citation type="submission" date="2018-12" db="EMBL/GenBank/DDBJ databases">
        <title>G10K-VGP greater horseshoe bat female genome, primary haplotype.</title>
        <authorList>
            <person name="Teeling E."/>
            <person name="Myers G."/>
            <person name="Vernes S."/>
            <person name="Pippel M."/>
            <person name="Winkler S."/>
            <person name="Fedrigo O."/>
            <person name="Rhie A."/>
            <person name="Koren S."/>
            <person name="Phillippy A."/>
            <person name="Lewin H."/>
            <person name="Damas J."/>
            <person name="Howe K."/>
            <person name="Mountcastle J."/>
            <person name="Jarvis E.D."/>
        </authorList>
    </citation>
    <scope>NUCLEOTIDE SEQUENCE [LARGE SCALE GENOMIC DNA]</scope>
</reference>
<reference evidence="1 2" key="2">
    <citation type="journal article" date="2018" name="Annu Rev Anim Biosci">
        <title>Bat Biology, Genomes, and the Bat1K Project: To Generate Chromosome-Level Genomes for All Living Bat Species.</title>
        <authorList>
            <person name="Teeling E.C."/>
            <person name="Vernes S.C."/>
            <person name="Davalos L.M."/>
            <person name="Ray D.A."/>
            <person name="Gilbert M.T.P."/>
            <person name="Myers E."/>
        </authorList>
    </citation>
    <scope>NUCLEOTIDE SEQUENCE</scope>
</reference>
<dbReference type="OMA" id="WGGTEAR"/>
<reference evidence="1" key="4">
    <citation type="submission" date="2025-08" db="UniProtKB">
        <authorList>
            <consortium name="Ensembl"/>
        </authorList>
    </citation>
    <scope>IDENTIFICATION</scope>
</reference>
<dbReference type="Ensembl" id="ENSRFET00010020315.1">
    <property type="protein sequence ID" value="ENSRFEP00010018646.1"/>
    <property type="gene ID" value="ENSRFEG00010012590.1"/>
</dbReference>
<reference evidence="1" key="5">
    <citation type="submission" date="2025-09" db="UniProtKB">
        <authorList>
            <consortium name="Ensembl"/>
        </authorList>
    </citation>
    <scope>IDENTIFICATION</scope>
</reference>
<sequence>MGHRATRSKLHASQRLIYIFPLFPSGGGTLRVPGRLSQTNRMALGAEWGGTEARKVCPNWSVRKVLGRGGDTAGSGPAPPEITIVTERALLRVGARAPALCCPSRTDQVRTRSPIMSYS</sequence>
<name>A0A671EZ76_RHIFE</name>
<organism evidence="1 2">
    <name type="scientific">Rhinolophus ferrumequinum</name>
    <name type="common">Greater horseshoe bat</name>
    <dbReference type="NCBI Taxonomy" id="59479"/>
    <lineage>
        <taxon>Eukaryota</taxon>
        <taxon>Metazoa</taxon>
        <taxon>Chordata</taxon>
        <taxon>Craniata</taxon>
        <taxon>Vertebrata</taxon>
        <taxon>Euteleostomi</taxon>
        <taxon>Mammalia</taxon>
        <taxon>Eutheria</taxon>
        <taxon>Laurasiatheria</taxon>
        <taxon>Chiroptera</taxon>
        <taxon>Yinpterochiroptera</taxon>
        <taxon>Rhinolophoidea</taxon>
        <taxon>Rhinolophidae</taxon>
        <taxon>Rhinolophinae</taxon>
        <taxon>Rhinolophus</taxon>
    </lineage>
</organism>